<reference evidence="1 2" key="1">
    <citation type="submission" date="2010-01" db="EMBL/GenBank/DDBJ databases">
        <authorList>
            <person name="Weinstock G."/>
            <person name="Sodergren E."/>
            <person name="Clifton S."/>
            <person name="Fulton L."/>
            <person name="Fulton B."/>
            <person name="Courtney L."/>
            <person name="Fronick C."/>
            <person name="Harrison M."/>
            <person name="Strong C."/>
            <person name="Farmer C."/>
            <person name="Delahaunty K."/>
            <person name="Markovic C."/>
            <person name="Hall O."/>
            <person name="Minx P."/>
            <person name="Tomlinson C."/>
            <person name="Mitreva M."/>
            <person name="Nelson J."/>
            <person name="Hou S."/>
            <person name="Wollam A."/>
            <person name="Pepin K.H."/>
            <person name="Johnson M."/>
            <person name="Bhonagiri V."/>
            <person name="Nash W.E."/>
            <person name="Warren W."/>
            <person name="Chinwalla A."/>
            <person name="Mardis E.R."/>
            <person name="Wilson R.K."/>
        </authorList>
    </citation>
    <scope>NUCLEOTIDE SEQUENCE [LARGE SCALE GENOMIC DNA]</scope>
    <source>
        <strain evidence="1 2">NJ9703</strain>
    </source>
</reference>
<protein>
    <submittedName>
        <fullName evidence="1">Uncharacterized protein</fullName>
    </submittedName>
</protein>
<dbReference type="Proteomes" id="UP000004621">
    <property type="component" value="Unassembled WGS sequence"/>
</dbReference>
<gene>
    <name evidence="1" type="ORF">NEISUBOT_05034</name>
</gene>
<comment type="caution">
    <text evidence="1">The sequence shown here is derived from an EMBL/GenBank/DDBJ whole genome shotgun (WGS) entry which is preliminary data.</text>
</comment>
<name>A0A9W5IPW7_NEISU</name>
<accession>A0A9W5IPW7</accession>
<organism evidence="1 2">
    <name type="scientific">Neisseria subflava NJ9703</name>
    <dbReference type="NCBI Taxonomy" id="546268"/>
    <lineage>
        <taxon>Bacteria</taxon>
        <taxon>Pseudomonadati</taxon>
        <taxon>Pseudomonadota</taxon>
        <taxon>Betaproteobacteria</taxon>
        <taxon>Neisseriales</taxon>
        <taxon>Neisseriaceae</taxon>
        <taxon>Neisseria</taxon>
    </lineage>
</organism>
<evidence type="ECO:0000313" key="2">
    <source>
        <dbReference type="Proteomes" id="UP000004621"/>
    </source>
</evidence>
<proteinExistence type="predicted"/>
<sequence length="42" mass="4940">MPRAKSALFAAPYLNGLIIKDMPHNDMVCCRRRTEDYRQQQT</sequence>
<dbReference type="AlphaFoldDB" id="A0A9W5IPW7"/>
<evidence type="ECO:0000313" key="1">
    <source>
        <dbReference type="EMBL" id="EFC51541.1"/>
    </source>
</evidence>
<dbReference type="EMBL" id="ACEO02000010">
    <property type="protein sequence ID" value="EFC51541.1"/>
    <property type="molecule type" value="Genomic_DNA"/>
</dbReference>